<dbReference type="Proteomes" id="UP000029554">
    <property type="component" value="Unassembled WGS sequence"/>
</dbReference>
<dbReference type="AlphaFoldDB" id="A0A095U4C6"/>
<dbReference type="OrthoDB" id="1405967at2"/>
<gene>
    <name evidence="2" type="ORF">LG45_01715</name>
</gene>
<feature type="chain" id="PRO_5001911022" description="Transporter" evidence="1">
    <location>
        <begin position="18"/>
        <end position="321"/>
    </location>
</feature>
<evidence type="ECO:0000256" key="1">
    <source>
        <dbReference type="SAM" id="SignalP"/>
    </source>
</evidence>
<dbReference type="InterPro" id="IPR025737">
    <property type="entry name" value="FApF"/>
</dbReference>
<proteinExistence type="predicted"/>
<sequence>MKKYLLLFTIAFQWANASVKDSVPNFNFKNYYNVFENTTLVDDCDACGCSASGGSMGFASMLNSNFVGVRYFNQVYRSTDGLYSNSPWNKENFNTIQVWARIPLTKKIQVSALVPYHFHNRETPTGKQNISGLGDITVLAMYQLYQTHKDSTVLVHTLQVGGGFKIPIGKFDEANNGSVNPSYQVGTGSLDYLLATEYIIKRKKFGLNSILNYVIKTENQKNYRFGNQFNYASTLFYLHETAKFSIVPQVGFAGEVYDSNYQYNQRVRKTSGDIFMGKIGFEIGKDKFSFGANAMLPINQNLSGGNVDAKYRWSVNFNYAL</sequence>
<name>A0A095U4C6_9FLAO</name>
<feature type="signal peptide" evidence="1">
    <location>
        <begin position="1"/>
        <end position="17"/>
    </location>
</feature>
<dbReference type="Pfam" id="PF13557">
    <property type="entry name" value="Phenol_MetA_deg"/>
    <property type="match status" value="1"/>
</dbReference>
<dbReference type="RefSeq" id="WP_035124258.1">
    <property type="nucleotide sequence ID" value="NZ_JRHH01000001.1"/>
</dbReference>
<reference evidence="2 3" key="1">
    <citation type="submission" date="2014-09" db="EMBL/GenBank/DDBJ databases">
        <title>Whole Genome Shotgun of Flavobacterium aquatile LMG 4008.</title>
        <authorList>
            <person name="Gale A.N."/>
            <person name="Pipes S.E."/>
            <person name="Newman J.D."/>
        </authorList>
    </citation>
    <scope>NUCLEOTIDE SEQUENCE [LARGE SCALE GENOMIC DNA]</scope>
    <source>
        <strain evidence="2 3">LMG 4008</strain>
    </source>
</reference>
<dbReference type="STRING" id="1453498.LG45_01715"/>
<dbReference type="eggNOG" id="COG4313">
    <property type="taxonomic scope" value="Bacteria"/>
</dbReference>
<evidence type="ECO:0000313" key="2">
    <source>
        <dbReference type="EMBL" id="KGD69508.1"/>
    </source>
</evidence>
<keyword evidence="3" id="KW-1185">Reference proteome</keyword>
<organism evidence="2 3">
    <name type="scientific">Flavobacterium aquatile LMG 4008 = ATCC 11947</name>
    <dbReference type="NCBI Taxonomy" id="1453498"/>
    <lineage>
        <taxon>Bacteria</taxon>
        <taxon>Pseudomonadati</taxon>
        <taxon>Bacteroidota</taxon>
        <taxon>Flavobacteriia</taxon>
        <taxon>Flavobacteriales</taxon>
        <taxon>Flavobacteriaceae</taxon>
        <taxon>Flavobacterium</taxon>
    </lineage>
</organism>
<evidence type="ECO:0008006" key="4">
    <source>
        <dbReference type="Google" id="ProtNLM"/>
    </source>
</evidence>
<comment type="caution">
    <text evidence="2">The sequence shown here is derived from an EMBL/GenBank/DDBJ whole genome shotgun (WGS) entry which is preliminary data.</text>
</comment>
<dbReference type="EMBL" id="JRHH01000001">
    <property type="protein sequence ID" value="KGD69508.1"/>
    <property type="molecule type" value="Genomic_DNA"/>
</dbReference>
<keyword evidence="1" id="KW-0732">Signal</keyword>
<protein>
    <recommendedName>
        <fullName evidence="4">Transporter</fullName>
    </recommendedName>
</protein>
<accession>A0A095U4C6</accession>
<evidence type="ECO:0000313" key="3">
    <source>
        <dbReference type="Proteomes" id="UP000029554"/>
    </source>
</evidence>